<evidence type="ECO:0000256" key="8">
    <source>
        <dbReference type="ARBA" id="ARBA00048313"/>
    </source>
</evidence>
<dbReference type="InterPro" id="IPR036291">
    <property type="entry name" value="NAD(P)-bd_dom_sf"/>
</dbReference>
<evidence type="ECO:0000256" key="2">
    <source>
        <dbReference type="ARBA" id="ARBA00011738"/>
    </source>
</evidence>
<name>A0A0A9WL12_LYGHE</name>
<evidence type="ECO:0000256" key="4">
    <source>
        <dbReference type="ARBA" id="ARBA00016075"/>
    </source>
</evidence>
<feature type="domain" description="Lactate/malate dehydrogenase N-terminal" evidence="10">
    <location>
        <begin position="1"/>
        <end position="61"/>
    </location>
</feature>
<keyword evidence="5" id="KW-0816">Tricarboxylic acid cycle</keyword>
<protein>
    <recommendedName>
        <fullName evidence="4">Malate dehydrogenase, mitochondrial</fullName>
        <ecNumber evidence="3">1.1.1.37</ecNumber>
    </recommendedName>
</protein>
<dbReference type="FunFam" id="3.90.110.10:FF:000001">
    <property type="entry name" value="Malate dehydrogenase"/>
    <property type="match status" value="1"/>
</dbReference>
<dbReference type="AlphaFoldDB" id="A0A0A9WL12"/>
<reference evidence="12" key="2">
    <citation type="submission" date="2014-07" db="EMBL/GenBank/DDBJ databases">
        <authorList>
            <person name="Hull J."/>
        </authorList>
    </citation>
    <scope>NUCLEOTIDE SEQUENCE</scope>
</reference>
<dbReference type="InterPro" id="IPR015955">
    <property type="entry name" value="Lactate_DH/Glyco_Ohase_4_C"/>
</dbReference>
<dbReference type="SUPFAM" id="SSF56327">
    <property type="entry name" value="LDH C-terminal domain-like"/>
    <property type="match status" value="1"/>
</dbReference>
<dbReference type="PANTHER" id="PTHR11540:SF16">
    <property type="entry name" value="MALATE DEHYDROGENASE, MITOCHONDRIAL"/>
    <property type="match status" value="1"/>
</dbReference>
<keyword evidence="7" id="KW-0520">NAD</keyword>
<reference evidence="12" key="1">
    <citation type="journal article" date="2014" name="PLoS ONE">
        <title>Transcriptome-Based Identification of ABC Transporters in the Western Tarnished Plant Bug Lygus hesperus.</title>
        <authorList>
            <person name="Hull J.J."/>
            <person name="Chaney K."/>
            <person name="Geib S.M."/>
            <person name="Fabrick J.A."/>
            <person name="Brent C.S."/>
            <person name="Walsh D."/>
            <person name="Lavine L.C."/>
        </authorList>
    </citation>
    <scope>NUCLEOTIDE SEQUENCE</scope>
</reference>
<comment type="catalytic activity">
    <reaction evidence="8">
        <text>(S)-malate + NAD(+) = oxaloacetate + NADH + H(+)</text>
        <dbReference type="Rhea" id="RHEA:21432"/>
        <dbReference type="ChEBI" id="CHEBI:15378"/>
        <dbReference type="ChEBI" id="CHEBI:15589"/>
        <dbReference type="ChEBI" id="CHEBI:16452"/>
        <dbReference type="ChEBI" id="CHEBI:57540"/>
        <dbReference type="ChEBI" id="CHEBI:57945"/>
        <dbReference type="EC" id="1.1.1.37"/>
    </reaction>
</comment>
<dbReference type="PANTHER" id="PTHR11540">
    <property type="entry name" value="MALATE AND LACTATE DEHYDROGENASE"/>
    <property type="match status" value="1"/>
</dbReference>
<evidence type="ECO:0000256" key="5">
    <source>
        <dbReference type="ARBA" id="ARBA00022532"/>
    </source>
</evidence>
<dbReference type="EC" id="1.1.1.37" evidence="3"/>
<reference evidence="14" key="3">
    <citation type="journal article" date="2016" name="Gigascience">
        <title>De novo construction of an expanded transcriptome assembly for the western tarnished plant bug, Lygus hesperus.</title>
        <authorList>
            <person name="Tassone E.E."/>
            <person name="Geib S.M."/>
            <person name="Hall B."/>
            <person name="Fabrick J.A."/>
            <person name="Brent C.S."/>
            <person name="Hull J.J."/>
        </authorList>
    </citation>
    <scope>NUCLEOTIDE SEQUENCE</scope>
</reference>
<comment type="subunit">
    <text evidence="2">Homodimer.</text>
</comment>
<evidence type="ECO:0000256" key="9">
    <source>
        <dbReference type="RuleBase" id="RU003369"/>
    </source>
</evidence>
<evidence type="ECO:0000256" key="6">
    <source>
        <dbReference type="ARBA" id="ARBA00023002"/>
    </source>
</evidence>
<dbReference type="InterPro" id="IPR001236">
    <property type="entry name" value="Lactate/malate_DH_N"/>
</dbReference>
<evidence type="ECO:0000313" key="13">
    <source>
        <dbReference type="EMBL" id="JAG08486.1"/>
    </source>
</evidence>
<dbReference type="EMBL" id="GBHO01035118">
    <property type="protein sequence ID" value="JAG08486.1"/>
    <property type="molecule type" value="Transcribed_RNA"/>
</dbReference>
<organism evidence="12">
    <name type="scientific">Lygus hesperus</name>
    <name type="common">Western plant bug</name>
    <dbReference type="NCBI Taxonomy" id="30085"/>
    <lineage>
        <taxon>Eukaryota</taxon>
        <taxon>Metazoa</taxon>
        <taxon>Ecdysozoa</taxon>
        <taxon>Arthropoda</taxon>
        <taxon>Hexapoda</taxon>
        <taxon>Insecta</taxon>
        <taxon>Pterygota</taxon>
        <taxon>Neoptera</taxon>
        <taxon>Paraneoptera</taxon>
        <taxon>Hemiptera</taxon>
        <taxon>Heteroptera</taxon>
        <taxon>Panheteroptera</taxon>
        <taxon>Cimicomorpha</taxon>
        <taxon>Miridae</taxon>
        <taxon>Mirini</taxon>
        <taxon>Lygus</taxon>
    </lineage>
</organism>
<evidence type="ECO:0000313" key="12">
    <source>
        <dbReference type="EMBL" id="JAG08484.1"/>
    </source>
</evidence>
<dbReference type="Gene3D" id="3.40.50.720">
    <property type="entry name" value="NAD(P)-binding Rossmann-like Domain"/>
    <property type="match status" value="1"/>
</dbReference>
<dbReference type="EMBL" id="GDHC01000533">
    <property type="protein sequence ID" value="JAQ18096.1"/>
    <property type="molecule type" value="Transcribed_RNA"/>
</dbReference>
<dbReference type="EMBL" id="GBHO01035120">
    <property type="protein sequence ID" value="JAG08484.1"/>
    <property type="molecule type" value="Transcribed_RNA"/>
</dbReference>
<evidence type="ECO:0000259" key="10">
    <source>
        <dbReference type="Pfam" id="PF00056"/>
    </source>
</evidence>
<sequence length="232" mass="24825">MTRDDLFNINAGINVELASACAKECPNAMYLVVSNPVNSIVPVWAETLKKFNTYNPNRLFGVTTLDISRANTFASERFGMPVNVPVVGGHAGNTIVPLFSLAQPSIHLEGEELDKFTHRVAFGGDEVVQAKAGGGSATLSMAAAGAKFCESVLTALNGEQVEEIAYVVNTVAEKKYGTSFFATEITLGPDGIVDVKDTVANASDYERARVNAMVDDLRTQIKKGIDFVSSKL</sequence>
<accession>A0A0A9WL12</accession>
<comment type="similarity">
    <text evidence="1">Belongs to the LDH/MDH superfamily. MDH type 1 family.</text>
</comment>
<dbReference type="Gene3D" id="3.90.110.10">
    <property type="entry name" value="Lactate dehydrogenase/glycoside hydrolase, family 4, C-terminal"/>
    <property type="match status" value="1"/>
</dbReference>
<proteinExistence type="inferred from homology"/>
<feature type="domain" description="Lactate/malate dehydrogenase C-terminal" evidence="11">
    <location>
        <begin position="63"/>
        <end position="227"/>
    </location>
</feature>
<dbReference type="SUPFAM" id="SSF51735">
    <property type="entry name" value="NAD(P)-binding Rossmann-fold domains"/>
    <property type="match status" value="1"/>
</dbReference>
<gene>
    <name evidence="12" type="primary">MDHM_2</name>
    <name evidence="13" type="synonym">MDHM_0</name>
    <name evidence="13" type="ORF">CM83_24200</name>
    <name evidence="12" type="ORF">CM83_24210</name>
    <name evidence="14" type="ORF">g.7023</name>
</gene>
<dbReference type="GO" id="GO:0030060">
    <property type="term" value="F:L-malate dehydrogenase (NAD+) activity"/>
    <property type="evidence" value="ECO:0007669"/>
    <property type="project" value="UniProtKB-EC"/>
</dbReference>
<evidence type="ECO:0000256" key="3">
    <source>
        <dbReference type="ARBA" id="ARBA00012995"/>
    </source>
</evidence>
<dbReference type="InterPro" id="IPR022383">
    <property type="entry name" value="Lactate/malate_DH_C"/>
</dbReference>
<dbReference type="Pfam" id="PF00056">
    <property type="entry name" value="Ldh_1_N"/>
    <property type="match status" value="1"/>
</dbReference>
<evidence type="ECO:0000256" key="1">
    <source>
        <dbReference type="ARBA" id="ARBA00008824"/>
    </source>
</evidence>
<evidence type="ECO:0000256" key="7">
    <source>
        <dbReference type="ARBA" id="ARBA00023027"/>
    </source>
</evidence>
<evidence type="ECO:0000313" key="14">
    <source>
        <dbReference type="EMBL" id="JAQ18096.1"/>
    </source>
</evidence>
<dbReference type="Pfam" id="PF02866">
    <property type="entry name" value="Ldh_1_C"/>
    <property type="match status" value="1"/>
</dbReference>
<dbReference type="GO" id="GO:0005737">
    <property type="term" value="C:cytoplasm"/>
    <property type="evidence" value="ECO:0007669"/>
    <property type="project" value="TreeGrafter"/>
</dbReference>
<keyword evidence="6 9" id="KW-0560">Oxidoreductase</keyword>
<dbReference type="GO" id="GO:0006099">
    <property type="term" value="P:tricarboxylic acid cycle"/>
    <property type="evidence" value="ECO:0007669"/>
    <property type="project" value="UniProtKB-KW"/>
</dbReference>
<evidence type="ECO:0000259" key="11">
    <source>
        <dbReference type="Pfam" id="PF02866"/>
    </source>
</evidence>